<keyword evidence="3" id="KW-0378">Hydrolase</keyword>
<evidence type="ECO:0000256" key="4">
    <source>
        <dbReference type="ARBA" id="ARBA00022842"/>
    </source>
</evidence>
<keyword evidence="5" id="KW-0694">RNA-binding</keyword>
<protein>
    <submittedName>
        <fullName evidence="8">Ribonuclease E</fullName>
    </submittedName>
</protein>
<dbReference type="InterPro" id="IPR012340">
    <property type="entry name" value="NA-bd_OB-fold"/>
</dbReference>
<dbReference type="AlphaFoldDB" id="A0A109G1V4"/>
<keyword evidence="2" id="KW-0479">Metal-binding</keyword>
<organism evidence="8 9">
    <name type="scientific">Bacillus mycoides</name>
    <dbReference type="NCBI Taxonomy" id="1405"/>
    <lineage>
        <taxon>Bacteria</taxon>
        <taxon>Bacillati</taxon>
        <taxon>Bacillota</taxon>
        <taxon>Bacilli</taxon>
        <taxon>Bacillales</taxon>
        <taxon>Bacillaceae</taxon>
        <taxon>Bacillus</taxon>
        <taxon>Bacillus cereus group</taxon>
    </lineage>
</organism>
<dbReference type="Proteomes" id="UP000065797">
    <property type="component" value="Unassembled WGS sequence"/>
</dbReference>
<dbReference type="GO" id="GO:0005737">
    <property type="term" value="C:cytoplasm"/>
    <property type="evidence" value="ECO:0007669"/>
    <property type="project" value="TreeGrafter"/>
</dbReference>
<gene>
    <name evidence="8" type="ORF">AWW70_20205</name>
</gene>
<dbReference type="GO" id="GO:0016787">
    <property type="term" value="F:hydrolase activity"/>
    <property type="evidence" value="ECO:0007669"/>
    <property type="project" value="UniProtKB-KW"/>
</dbReference>
<accession>A0A109G1V4</accession>
<comment type="cofactor">
    <cofactor evidence="1">
        <name>Mg(2+)</name>
        <dbReference type="ChEBI" id="CHEBI:18420"/>
    </cofactor>
</comment>
<evidence type="ECO:0000256" key="2">
    <source>
        <dbReference type="ARBA" id="ARBA00022723"/>
    </source>
</evidence>
<feature type="coiled-coil region" evidence="6">
    <location>
        <begin position="164"/>
        <end position="230"/>
    </location>
</feature>
<keyword evidence="4" id="KW-0460">Magnesium</keyword>
<evidence type="ECO:0000256" key="5">
    <source>
        <dbReference type="ARBA" id="ARBA00022884"/>
    </source>
</evidence>
<dbReference type="Gene3D" id="2.40.50.140">
    <property type="entry name" value="Nucleic acid-binding proteins"/>
    <property type="match status" value="1"/>
</dbReference>
<dbReference type="InterPro" id="IPR019307">
    <property type="entry name" value="RNA-bd_AU-1/RNase_E/G"/>
</dbReference>
<reference evidence="8 9" key="1">
    <citation type="submission" date="2016-01" db="EMBL/GenBank/DDBJ databases">
        <authorList>
            <person name="McClelland M."/>
            <person name="Jain A."/>
            <person name="Saraogi P."/>
            <person name="Mendelson R."/>
            <person name="Westerman R."/>
            <person name="SanMiguel P."/>
            <person name="Csonka L."/>
        </authorList>
    </citation>
    <scope>NUCLEOTIDE SEQUENCE [LARGE SCALE GENOMIC DNA]</scope>
    <source>
        <strain evidence="8 9">PE8-15</strain>
    </source>
</reference>
<name>A0A109G1V4_BACMY</name>
<evidence type="ECO:0000259" key="7">
    <source>
        <dbReference type="Pfam" id="PF10150"/>
    </source>
</evidence>
<dbReference type="CDD" id="cd04453">
    <property type="entry name" value="S1_RNase_E"/>
    <property type="match status" value="1"/>
</dbReference>
<dbReference type="PANTHER" id="PTHR30001:SF0">
    <property type="entry name" value="RIBONUCLEASE G"/>
    <property type="match status" value="1"/>
</dbReference>
<sequence length="469" mass="54477">MKSEERILKTLYINYTGSEKRVAIEEKQKIVELLWKRNEEQEIVGHIYVGRIVRTIAGMNAAFVNIGLEKHAYLSFDDVPSSYRIHEGQAILVQVVKEAIDTKGPKLTAKIEFTGKYVVYMPYDDMRAVSRKIKNNKRRQQLLGIEVEGTGGYIFRSASEKGTIDEIQAEMQGLQQLYEELKRKEDQGKAPLLLHQPATFLDRVFQENPIETIEKIVVDTRSIVKELEEKIGKERVSFYNEKSSMFNHFGIDREIEKALQKIVWLPNGAYLIVEQMETMTVIDVNTGKFTGKQNLQDTVFRTNEMAAEEIARQLRLRDIGGMILIDFINMKRREDKEKVRERLMIALQDDRTYTRVLGFTELGILEMTRKRKKHSLRDVLLEECAPCKATGYVISNETIAYELERELITYGNIEDEAVLIGASKKVQKHFSQKELQKNIPFEIYFKDDIIEKYAIIRFGSKKEIVERKK</sequence>
<dbReference type="PANTHER" id="PTHR30001">
    <property type="entry name" value="RIBONUCLEASE"/>
    <property type="match status" value="1"/>
</dbReference>
<dbReference type="Pfam" id="PF10150">
    <property type="entry name" value="RNase_E_G"/>
    <property type="match status" value="1"/>
</dbReference>
<proteinExistence type="predicted"/>
<dbReference type="GO" id="GO:0046872">
    <property type="term" value="F:metal ion binding"/>
    <property type="evidence" value="ECO:0007669"/>
    <property type="project" value="UniProtKB-KW"/>
</dbReference>
<dbReference type="GO" id="GO:0004540">
    <property type="term" value="F:RNA nuclease activity"/>
    <property type="evidence" value="ECO:0007669"/>
    <property type="project" value="InterPro"/>
</dbReference>
<evidence type="ECO:0000256" key="1">
    <source>
        <dbReference type="ARBA" id="ARBA00001946"/>
    </source>
</evidence>
<evidence type="ECO:0000256" key="3">
    <source>
        <dbReference type="ARBA" id="ARBA00022801"/>
    </source>
</evidence>
<dbReference type="RefSeq" id="WP_060751106.1">
    <property type="nucleotide sequence ID" value="NZ_LRPH01000071.1"/>
</dbReference>
<dbReference type="GO" id="GO:0003723">
    <property type="term" value="F:RNA binding"/>
    <property type="evidence" value="ECO:0007669"/>
    <property type="project" value="UniProtKB-KW"/>
</dbReference>
<dbReference type="InterPro" id="IPR004659">
    <property type="entry name" value="RNase_E/G"/>
</dbReference>
<dbReference type="EMBL" id="LRPH01000071">
    <property type="protein sequence ID" value="KWU58599.1"/>
    <property type="molecule type" value="Genomic_DNA"/>
</dbReference>
<evidence type="ECO:0000313" key="9">
    <source>
        <dbReference type="Proteomes" id="UP000065797"/>
    </source>
</evidence>
<dbReference type="NCBIfam" id="TIGR00757">
    <property type="entry name" value="RNaseEG"/>
    <property type="match status" value="1"/>
</dbReference>
<evidence type="ECO:0000256" key="6">
    <source>
        <dbReference type="SAM" id="Coils"/>
    </source>
</evidence>
<dbReference type="GO" id="GO:0006364">
    <property type="term" value="P:rRNA processing"/>
    <property type="evidence" value="ECO:0007669"/>
    <property type="project" value="TreeGrafter"/>
</dbReference>
<dbReference type="SUPFAM" id="SSF50249">
    <property type="entry name" value="Nucleic acid-binding proteins"/>
    <property type="match status" value="1"/>
</dbReference>
<evidence type="ECO:0000313" key="8">
    <source>
        <dbReference type="EMBL" id="KWU58599.1"/>
    </source>
</evidence>
<keyword evidence="6" id="KW-0175">Coiled coil</keyword>
<comment type="caution">
    <text evidence="8">The sequence shown here is derived from an EMBL/GenBank/DDBJ whole genome shotgun (WGS) entry which is preliminary data.</text>
</comment>
<feature type="domain" description="RNA-binding protein AU-1/Ribonuclease E/G" evidence="7">
    <location>
        <begin position="114"/>
        <end position="371"/>
    </location>
</feature>